<dbReference type="Pfam" id="PF00069">
    <property type="entry name" value="Pkinase"/>
    <property type="match status" value="1"/>
</dbReference>
<dbReference type="EC" id="2.7.11.1" evidence="1"/>
<evidence type="ECO:0000256" key="8">
    <source>
        <dbReference type="ARBA" id="ARBA00048679"/>
    </source>
</evidence>
<evidence type="ECO:0000256" key="6">
    <source>
        <dbReference type="ARBA" id="ARBA00022840"/>
    </source>
</evidence>
<reference evidence="10" key="2">
    <citation type="journal article" date="2007" name="Science">
        <title>Draft genome sequence of the sexually transmitted pathogen Trichomonas vaginalis.</title>
        <authorList>
            <person name="Carlton J.M."/>
            <person name="Hirt R.P."/>
            <person name="Silva J.C."/>
            <person name="Delcher A.L."/>
            <person name="Schatz M."/>
            <person name="Zhao Q."/>
            <person name="Wortman J.R."/>
            <person name="Bidwell S.L."/>
            <person name="Alsmark U.C.M."/>
            <person name="Besteiro S."/>
            <person name="Sicheritz-Ponten T."/>
            <person name="Noel C.J."/>
            <person name="Dacks J.B."/>
            <person name="Foster P.G."/>
            <person name="Simillion C."/>
            <person name="Van de Peer Y."/>
            <person name="Miranda-Saavedra D."/>
            <person name="Barton G.J."/>
            <person name="Westrop G.D."/>
            <person name="Mueller S."/>
            <person name="Dessi D."/>
            <person name="Fiori P.L."/>
            <person name="Ren Q."/>
            <person name="Paulsen I."/>
            <person name="Zhang H."/>
            <person name="Bastida-Corcuera F.D."/>
            <person name="Simoes-Barbosa A."/>
            <person name="Brown M.T."/>
            <person name="Hayes R.D."/>
            <person name="Mukherjee M."/>
            <person name="Okumura C.Y."/>
            <person name="Schneider R."/>
            <person name="Smith A.J."/>
            <person name="Vanacova S."/>
            <person name="Villalvazo M."/>
            <person name="Haas B.J."/>
            <person name="Pertea M."/>
            <person name="Feldblyum T.V."/>
            <person name="Utterback T.R."/>
            <person name="Shu C.L."/>
            <person name="Osoegawa K."/>
            <person name="de Jong P.J."/>
            <person name="Hrdy I."/>
            <person name="Horvathova L."/>
            <person name="Zubacova Z."/>
            <person name="Dolezal P."/>
            <person name="Malik S.B."/>
            <person name="Logsdon J.M. Jr."/>
            <person name="Henze K."/>
            <person name="Gupta A."/>
            <person name="Wang C.C."/>
            <person name="Dunne R.L."/>
            <person name="Upcroft J.A."/>
            <person name="Upcroft P."/>
            <person name="White O."/>
            <person name="Salzberg S.L."/>
            <person name="Tang P."/>
            <person name="Chiu C.-H."/>
            <person name="Lee Y.-S."/>
            <person name="Embley T.M."/>
            <person name="Coombs G.H."/>
            <person name="Mottram J.C."/>
            <person name="Tachezy J."/>
            <person name="Fraser-Liggett C.M."/>
            <person name="Johnson P.J."/>
        </authorList>
    </citation>
    <scope>NUCLEOTIDE SEQUENCE [LARGE SCALE GENOMIC DNA]</scope>
    <source>
        <strain evidence="10">G3</strain>
    </source>
</reference>
<dbReference type="PROSITE" id="PS00108">
    <property type="entry name" value="PROTEIN_KINASE_ST"/>
    <property type="match status" value="1"/>
</dbReference>
<dbReference type="GO" id="GO:0005634">
    <property type="term" value="C:nucleus"/>
    <property type="evidence" value="ECO:0000318"/>
    <property type="project" value="GO_Central"/>
</dbReference>
<dbReference type="Gene3D" id="1.10.510.10">
    <property type="entry name" value="Transferase(Phosphotransferase) domain 1"/>
    <property type="match status" value="1"/>
</dbReference>
<protein>
    <recommendedName>
        <fullName evidence="1">non-specific serine/threonine protein kinase</fullName>
        <ecNumber evidence="1">2.7.11.1</ecNumber>
    </recommendedName>
</protein>
<dbReference type="RefSeq" id="XP_001322833.1">
    <property type="nucleotide sequence ID" value="XM_001322798.1"/>
</dbReference>
<evidence type="ECO:0000256" key="7">
    <source>
        <dbReference type="ARBA" id="ARBA00047899"/>
    </source>
</evidence>
<dbReference type="PANTHER" id="PTHR24356:SF1">
    <property type="entry name" value="SERINE_THREONINE-PROTEIN KINASE GREATWALL"/>
    <property type="match status" value="1"/>
</dbReference>
<keyword evidence="6" id="KW-0067">ATP-binding</keyword>
<dbReference type="InterPro" id="IPR000719">
    <property type="entry name" value="Prot_kinase_dom"/>
</dbReference>
<keyword evidence="11" id="KW-1185">Reference proteome</keyword>
<name>A2E9S5_TRIV3</name>
<sequence>MTTQTCFDNDPRVQEIYQADNGSNGACWILKIDDHYRVLKRLFNRSGIRISEMFEKEMQFQIPLSPLYYDNSQNHPGERFNWILMDYIPGNTLTKLINGGYVSNRVKRLYMLEIFYAIAYQLTLMRENGIKHRDFKPDNIVVDGDMIPHIIDWDDSTNRFSLSINEHHGTIPFAAPEIFSGQRKCESDIFSFGAIMFNMITECYPFASAYKTKAGLQSLTSQFPELQLPYLALTLDTLADFEQMDESEKSSAWSTVVSFVEPILIELIKAGARDDYINNEKFQNDPFNKKISELIELCCKQEPFSRIRPEDLQDRIDTLAKETLTANELDQYNKYCEYLFSLEQKEYGTKEMIDKANKLGFYENNETLYSIIKAENPSFKEPESSVFAAFVQSLAPTN</sequence>
<feature type="domain" description="Protein kinase" evidence="9">
    <location>
        <begin position="1"/>
        <end position="319"/>
    </location>
</feature>
<dbReference type="SUPFAM" id="SSF56112">
    <property type="entry name" value="Protein kinase-like (PK-like)"/>
    <property type="match status" value="1"/>
</dbReference>
<dbReference type="InParanoid" id="A2E9S5"/>
<comment type="catalytic activity">
    <reaction evidence="8">
        <text>L-seryl-[protein] + ATP = O-phospho-L-seryl-[protein] + ADP + H(+)</text>
        <dbReference type="Rhea" id="RHEA:17989"/>
        <dbReference type="Rhea" id="RHEA-COMP:9863"/>
        <dbReference type="Rhea" id="RHEA-COMP:11604"/>
        <dbReference type="ChEBI" id="CHEBI:15378"/>
        <dbReference type="ChEBI" id="CHEBI:29999"/>
        <dbReference type="ChEBI" id="CHEBI:30616"/>
        <dbReference type="ChEBI" id="CHEBI:83421"/>
        <dbReference type="ChEBI" id="CHEBI:456216"/>
        <dbReference type="EC" id="2.7.11.1"/>
    </reaction>
</comment>
<evidence type="ECO:0000256" key="1">
    <source>
        <dbReference type="ARBA" id="ARBA00012513"/>
    </source>
</evidence>
<dbReference type="GO" id="GO:0005516">
    <property type="term" value="F:calmodulin binding"/>
    <property type="evidence" value="ECO:0000318"/>
    <property type="project" value="GO_Central"/>
</dbReference>
<dbReference type="GO" id="GO:0009931">
    <property type="term" value="F:calcium-dependent protein serine/threonine kinase activity"/>
    <property type="evidence" value="ECO:0000318"/>
    <property type="project" value="GO_Central"/>
</dbReference>
<dbReference type="AlphaFoldDB" id="A2E9S5"/>
<organism evidence="10 11">
    <name type="scientific">Trichomonas vaginalis (strain ATCC PRA-98 / G3)</name>
    <dbReference type="NCBI Taxonomy" id="412133"/>
    <lineage>
        <taxon>Eukaryota</taxon>
        <taxon>Metamonada</taxon>
        <taxon>Parabasalia</taxon>
        <taxon>Trichomonadida</taxon>
        <taxon>Trichomonadidae</taxon>
        <taxon>Trichomonas</taxon>
    </lineage>
</organism>
<evidence type="ECO:0000256" key="2">
    <source>
        <dbReference type="ARBA" id="ARBA00022527"/>
    </source>
</evidence>
<dbReference type="PANTHER" id="PTHR24356">
    <property type="entry name" value="SERINE/THREONINE-PROTEIN KINASE"/>
    <property type="match status" value="1"/>
</dbReference>
<evidence type="ECO:0000313" key="10">
    <source>
        <dbReference type="EMBL" id="EAY10610.1"/>
    </source>
</evidence>
<dbReference type="VEuPathDB" id="TrichDB:TVAG_282100"/>
<dbReference type="GO" id="GO:0005524">
    <property type="term" value="F:ATP binding"/>
    <property type="evidence" value="ECO:0007669"/>
    <property type="project" value="UniProtKB-KW"/>
</dbReference>
<dbReference type="InterPro" id="IPR011009">
    <property type="entry name" value="Kinase-like_dom_sf"/>
</dbReference>
<accession>A2E9S5</accession>
<dbReference type="SMART" id="SM00220">
    <property type="entry name" value="S_TKc"/>
    <property type="match status" value="1"/>
</dbReference>
<keyword evidence="3" id="KW-0808">Transferase</keyword>
<dbReference type="GO" id="GO:0004683">
    <property type="term" value="F:calcium/calmodulin-dependent protein kinase activity"/>
    <property type="evidence" value="ECO:0000318"/>
    <property type="project" value="GO_Central"/>
</dbReference>
<proteinExistence type="predicted"/>
<keyword evidence="5 10" id="KW-0418">Kinase</keyword>
<dbReference type="KEGG" id="tva:4768545"/>
<dbReference type="STRING" id="5722.A2E9S5"/>
<comment type="catalytic activity">
    <reaction evidence="7">
        <text>L-threonyl-[protein] + ATP = O-phospho-L-threonyl-[protein] + ADP + H(+)</text>
        <dbReference type="Rhea" id="RHEA:46608"/>
        <dbReference type="Rhea" id="RHEA-COMP:11060"/>
        <dbReference type="Rhea" id="RHEA-COMP:11605"/>
        <dbReference type="ChEBI" id="CHEBI:15378"/>
        <dbReference type="ChEBI" id="CHEBI:30013"/>
        <dbReference type="ChEBI" id="CHEBI:30616"/>
        <dbReference type="ChEBI" id="CHEBI:61977"/>
        <dbReference type="ChEBI" id="CHEBI:456216"/>
        <dbReference type="EC" id="2.7.11.1"/>
    </reaction>
</comment>
<reference evidence="10" key="1">
    <citation type="submission" date="2006-10" db="EMBL/GenBank/DDBJ databases">
        <authorList>
            <person name="Amadeo P."/>
            <person name="Zhao Q."/>
            <person name="Wortman J."/>
            <person name="Fraser-Liggett C."/>
            <person name="Carlton J."/>
        </authorList>
    </citation>
    <scope>NUCLEOTIDE SEQUENCE</scope>
    <source>
        <strain evidence="10">G3</strain>
    </source>
</reference>
<evidence type="ECO:0000256" key="3">
    <source>
        <dbReference type="ARBA" id="ARBA00022679"/>
    </source>
</evidence>
<dbReference type="InterPro" id="IPR050236">
    <property type="entry name" value="Ser_Thr_kinase_AGC"/>
</dbReference>
<evidence type="ECO:0000256" key="4">
    <source>
        <dbReference type="ARBA" id="ARBA00022741"/>
    </source>
</evidence>
<dbReference type="EMBL" id="DS113335">
    <property type="protein sequence ID" value="EAY10610.1"/>
    <property type="molecule type" value="Genomic_DNA"/>
</dbReference>
<evidence type="ECO:0000256" key="5">
    <source>
        <dbReference type="ARBA" id="ARBA00022777"/>
    </source>
</evidence>
<keyword evidence="2" id="KW-0723">Serine/threonine-protein kinase</keyword>
<keyword evidence="4" id="KW-0547">Nucleotide-binding</keyword>
<dbReference type="GO" id="GO:0035556">
    <property type="term" value="P:intracellular signal transduction"/>
    <property type="evidence" value="ECO:0000318"/>
    <property type="project" value="GO_Central"/>
</dbReference>
<dbReference type="VEuPathDB" id="TrichDB:TVAGG3_0043460"/>
<dbReference type="GO" id="GO:0005737">
    <property type="term" value="C:cytoplasm"/>
    <property type="evidence" value="ECO:0000318"/>
    <property type="project" value="GO_Central"/>
</dbReference>
<dbReference type="PROSITE" id="PS50011">
    <property type="entry name" value="PROTEIN_KINASE_DOM"/>
    <property type="match status" value="1"/>
</dbReference>
<dbReference type="InterPro" id="IPR008271">
    <property type="entry name" value="Ser/Thr_kinase_AS"/>
</dbReference>
<gene>
    <name evidence="10" type="ORF">TVAG_282100</name>
</gene>
<evidence type="ECO:0000313" key="11">
    <source>
        <dbReference type="Proteomes" id="UP000001542"/>
    </source>
</evidence>
<dbReference type="Proteomes" id="UP000001542">
    <property type="component" value="Unassembled WGS sequence"/>
</dbReference>
<evidence type="ECO:0000259" key="9">
    <source>
        <dbReference type="PROSITE" id="PS50011"/>
    </source>
</evidence>